<reference evidence="5 6" key="1">
    <citation type="submission" date="2022-03" db="EMBL/GenBank/DDBJ databases">
        <title>Genomic Encyclopedia of Type Strains, Phase III (KMG-III): the genomes of soil and plant-associated and newly described type strains.</title>
        <authorList>
            <person name="Whitman W."/>
        </authorList>
    </citation>
    <scope>NUCLEOTIDE SEQUENCE [LARGE SCALE GENOMIC DNA]</scope>
    <source>
        <strain evidence="5 6">BSker1</strain>
    </source>
</reference>
<feature type="transmembrane region" description="Helical" evidence="3">
    <location>
        <begin position="12"/>
        <end position="29"/>
    </location>
</feature>
<accession>A0ABT1G7D9</accession>
<feature type="transmembrane region" description="Helical" evidence="3">
    <location>
        <begin position="183"/>
        <end position="203"/>
    </location>
</feature>
<dbReference type="EMBL" id="JALJYF010000001">
    <property type="protein sequence ID" value="MCP1727209.1"/>
    <property type="molecule type" value="Genomic_DNA"/>
</dbReference>
<dbReference type="PROSITE" id="PS50887">
    <property type="entry name" value="GGDEF"/>
    <property type="match status" value="1"/>
</dbReference>
<feature type="transmembrane region" description="Helical" evidence="3">
    <location>
        <begin position="91"/>
        <end position="108"/>
    </location>
</feature>
<protein>
    <recommendedName>
        <fullName evidence="1">diguanylate cyclase</fullName>
        <ecNumber evidence="1">2.7.7.65</ecNumber>
    </recommendedName>
</protein>
<evidence type="ECO:0000313" key="6">
    <source>
        <dbReference type="Proteomes" id="UP001523550"/>
    </source>
</evidence>
<dbReference type="InterPro" id="IPR043128">
    <property type="entry name" value="Rev_trsase/Diguanyl_cyclase"/>
</dbReference>
<dbReference type="RefSeq" id="WP_253446748.1">
    <property type="nucleotide sequence ID" value="NZ_JALJYF010000001.1"/>
</dbReference>
<name>A0ABT1G7D9_9GAMM</name>
<dbReference type="InterPro" id="IPR029787">
    <property type="entry name" value="Nucleotide_cyclase"/>
</dbReference>
<dbReference type="Proteomes" id="UP001523550">
    <property type="component" value="Unassembled WGS sequence"/>
</dbReference>
<keyword evidence="3" id="KW-0472">Membrane</keyword>
<dbReference type="InterPro" id="IPR000160">
    <property type="entry name" value="GGDEF_dom"/>
</dbReference>
<evidence type="ECO:0000259" key="4">
    <source>
        <dbReference type="PROSITE" id="PS50887"/>
    </source>
</evidence>
<feature type="transmembrane region" description="Helical" evidence="3">
    <location>
        <begin position="209"/>
        <end position="230"/>
    </location>
</feature>
<dbReference type="CDD" id="cd01949">
    <property type="entry name" value="GGDEF"/>
    <property type="match status" value="1"/>
</dbReference>
<dbReference type="EC" id="2.7.7.65" evidence="1"/>
<feature type="transmembrane region" description="Helical" evidence="3">
    <location>
        <begin position="41"/>
        <end position="60"/>
    </location>
</feature>
<keyword evidence="3" id="KW-0812">Transmembrane</keyword>
<dbReference type="Pfam" id="PF00990">
    <property type="entry name" value="GGDEF"/>
    <property type="match status" value="1"/>
</dbReference>
<evidence type="ECO:0000256" key="3">
    <source>
        <dbReference type="SAM" id="Phobius"/>
    </source>
</evidence>
<evidence type="ECO:0000256" key="1">
    <source>
        <dbReference type="ARBA" id="ARBA00012528"/>
    </source>
</evidence>
<organism evidence="5 6">
    <name type="scientific">Natronospira proteinivora</name>
    <dbReference type="NCBI Taxonomy" id="1807133"/>
    <lineage>
        <taxon>Bacteria</taxon>
        <taxon>Pseudomonadati</taxon>
        <taxon>Pseudomonadota</taxon>
        <taxon>Gammaproteobacteria</taxon>
        <taxon>Natronospirales</taxon>
        <taxon>Natronospiraceae</taxon>
        <taxon>Natronospira</taxon>
    </lineage>
</organism>
<dbReference type="PANTHER" id="PTHR45138:SF9">
    <property type="entry name" value="DIGUANYLATE CYCLASE DGCM-RELATED"/>
    <property type="match status" value="1"/>
</dbReference>
<evidence type="ECO:0000313" key="5">
    <source>
        <dbReference type="EMBL" id="MCP1727209.1"/>
    </source>
</evidence>
<comment type="caution">
    <text evidence="5">The sequence shown here is derived from an EMBL/GenBank/DDBJ whole genome shotgun (WGS) entry which is preliminary data.</text>
</comment>
<proteinExistence type="predicted"/>
<keyword evidence="3" id="KW-1133">Transmembrane helix</keyword>
<feature type="domain" description="GGDEF" evidence="4">
    <location>
        <begin position="249"/>
        <end position="392"/>
    </location>
</feature>
<dbReference type="Gene3D" id="3.30.70.270">
    <property type="match status" value="1"/>
</dbReference>
<sequence>MMLTAIIRRTIMALLLLGAPALVVFWVTPQLSNYLQEDYRLWQSLAGLLAVLGMVLAALFSQWRISSALALMITLYLLVFTNGSLPGAGWFPLQLLLLTAVLTVIAVLPEWGPVSPATILTGLCVLLAVLIGFYELPPVVPSVLEAHFHTLYGLDLGLPAIVAGLGMAIVLAVQLWRPEPTRGAVLIGLVCIFPVTLTTPSLANWVVHFATAVLALWGGLLAHAWALAFIDELTGLPNRRALDYRLRRRQLAIAMVDVDHFKKFNDTWGHDAGDEVLRWVAHTLSRRSQGAKAYRYGGEEFAIVFRTAHPAKAGKHLEALRRNLYENHFKLRGPRRNRKYRGKGGGKPVRITASFGLAMARSGEAPAETMRRADAALYRAKRNGRNRVVVSE</sequence>
<dbReference type="NCBIfam" id="TIGR00254">
    <property type="entry name" value="GGDEF"/>
    <property type="match status" value="1"/>
</dbReference>
<dbReference type="SUPFAM" id="SSF55073">
    <property type="entry name" value="Nucleotide cyclase"/>
    <property type="match status" value="1"/>
</dbReference>
<feature type="transmembrane region" description="Helical" evidence="3">
    <location>
        <begin position="67"/>
        <end position="85"/>
    </location>
</feature>
<feature type="transmembrane region" description="Helical" evidence="3">
    <location>
        <begin position="117"/>
        <end position="136"/>
    </location>
</feature>
<comment type="catalytic activity">
    <reaction evidence="2">
        <text>2 GTP = 3',3'-c-di-GMP + 2 diphosphate</text>
        <dbReference type="Rhea" id="RHEA:24898"/>
        <dbReference type="ChEBI" id="CHEBI:33019"/>
        <dbReference type="ChEBI" id="CHEBI:37565"/>
        <dbReference type="ChEBI" id="CHEBI:58805"/>
        <dbReference type="EC" id="2.7.7.65"/>
    </reaction>
</comment>
<dbReference type="SMART" id="SM00267">
    <property type="entry name" value="GGDEF"/>
    <property type="match status" value="1"/>
</dbReference>
<dbReference type="InterPro" id="IPR050469">
    <property type="entry name" value="Diguanylate_Cyclase"/>
</dbReference>
<dbReference type="PANTHER" id="PTHR45138">
    <property type="entry name" value="REGULATORY COMPONENTS OF SENSORY TRANSDUCTION SYSTEM"/>
    <property type="match status" value="1"/>
</dbReference>
<keyword evidence="6" id="KW-1185">Reference proteome</keyword>
<gene>
    <name evidence="5" type="ORF">J2T60_001174</name>
</gene>
<feature type="transmembrane region" description="Helical" evidence="3">
    <location>
        <begin position="156"/>
        <end position="176"/>
    </location>
</feature>
<evidence type="ECO:0000256" key="2">
    <source>
        <dbReference type="ARBA" id="ARBA00034247"/>
    </source>
</evidence>